<name>A0A9K3GFD3_9EUKA</name>
<gene>
    <name evidence="4" type="ORF">KIPB_001625</name>
</gene>
<accession>A0A9K3GFD3</accession>
<evidence type="ECO:0000256" key="3">
    <source>
        <dbReference type="ARBA" id="ARBA00022833"/>
    </source>
</evidence>
<keyword evidence="3" id="KW-0862">Zinc</keyword>
<keyword evidence="1" id="KW-0479">Metal-binding</keyword>
<comment type="caution">
    <text evidence="4">The sequence shown here is derived from an EMBL/GenBank/DDBJ whole genome shotgun (WGS) entry which is preliminary data.</text>
</comment>
<keyword evidence="5" id="KW-1185">Reference proteome</keyword>
<proteinExistence type="predicted"/>
<dbReference type="GO" id="GO:0008270">
    <property type="term" value="F:zinc ion binding"/>
    <property type="evidence" value="ECO:0007669"/>
    <property type="project" value="UniProtKB-KW"/>
</dbReference>
<dbReference type="AlphaFoldDB" id="A0A9K3GFD3"/>
<sequence length="256" mass="28682">MDGRHINLKGDPEQELRRNTLPPSQEVCGVCLVPSSSVFRFPCGHCVCAPCLRAHRSGRESHVCMYSMCLVCGELSVLSEPVQSEGESSPPPSECSDLLDHTVCLGGALPRHVDELSCTSHHFKSQDTSPTMADALGTLFGYVAELESAEARQRQRGDRYKLLYTQEVSMRQWDMEEAEGRTERMRQCATEAYLSARKADQTSIADGIAREEAEREAERLKALLIERERVWREKTEQLMQRAEKAEGMVLSQTCGD</sequence>
<dbReference type="EMBL" id="BDIP01000238">
    <property type="protein sequence ID" value="GIQ80772.1"/>
    <property type="molecule type" value="Genomic_DNA"/>
</dbReference>
<protein>
    <recommendedName>
        <fullName evidence="6">RING-type domain-containing protein</fullName>
    </recommendedName>
</protein>
<organism evidence="4 5">
    <name type="scientific">Kipferlia bialata</name>
    <dbReference type="NCBI Taxonomy" id="797122"/>
    <lineage>
        <taxon>Eukaryota</taxon>
        <taxon>Metamonada</taxon>
        <taxon>Carpediemonas-like organisms</taxon>
        <taxon>Kipferlia</taxon>
    </lineage>
</organism>
<reference evidence="4 5" key="1">
    <citation type="journal article" date="2018" name="PLoS ONE">
        <title>The draft genome of Kipferlia bialata reveals reductive genome evolution in fornicate parasites.</title>
        <authorList>
            <person name="Tanifuji G."/>
            <person name="Takabayashi S."/>
            <person name="Kume K."/>
            <person name="Takagi M."/>
            <person name="Nakayama T."/>
            <person name="Kamikawa R."/>
            <person name="Inagaki Y."/>
            <person name="Hashimoto T."/>
        </authorList>
    </citation>
    <scope>NUCLEOTIDE SEQUENCE [LARGE SCALE GENOMIC DNA]</scope>
    <source>
        <strain evidence="4">NY0173</strain>
    </source>
</reference>
<dbReference type="Proteomes" id="UP000265618">
    <property type="component" value="Unassembled WGS sequence"/>
</dbReference>
<evidence type="ECO:0000313" key="5">
    <source>
        <dbReference type="Proteomes" id="UP000265618"/>
    </source>
</evidence>
<evidence type="ECO:0000256" key="1">
    <source>
        <dbReference type="ARBA" id="ARBA00022723"/>
    </source>
</evidence>
<evidence type="ECO:0000313" key="4">
    <source>
        <dbReference type="EMBL" id="GIQ80772.1"/>
    </source>
</evidence>
<dbReference type="PROSITE" id="PS00518">
    <property type="entry name" value="ZF_RING_1"/>
    <property type="match status" value="1"/>
</dbReference>
<evidence type="ECO:0000256" key="2">
    <source>
        <dbReference type="ARBA" id="ARBA00022771"/>
    </source>
</evidence>
<evidence type="ECO:0008006" key="6">
    <source>
        <dbReference type="Google" id="ProtNLM"/>
    </source>
</evidence>
<keyword evidence="2" id="KW-0863">Zinc-finger</keyword>
<dbReference type="SUPFAM" id="SSF57850">
    <property type="entry name" value="RING/U-box"/>
    <property type="match status" value="1"/>
</dbReference>
<dbReference type="InterPro" id="IPR017907">
    <property type="entry name" value="Znf_RING_CS"/>
</dbReference>